<dbReference type="OrthoDB" id="9814200at2"/>
<dbReference type="InterPro" id="IPR009057">
    <property type="entry name" value="Homeodomain-like_sf"/>
</dbReference>
<sequence length="221" mass="24766">MTCLTTGKPCGRSMSERMNWMAETEKNYSPKEIAAFQGLFALAKDGRQLSSIKVQDIATAAGMGKGTLYEYFSSKEDILSGAIFYALDGVMNRFEQSADETLTFRQTLEHFFSELDSDVPFAALSMLVASMAPDQREKIRVRGQDNMKLLFSRMKQAEARIFSAGRRRGEIDPGLDDGFCEYVIVSALFGQAAAHMFACQECGHQLSWSRMVEMICRTLRP</sequence>
<dbReference type="Proteomes" id="UP000194903">
    <property type="component" value="Unassembled WGS sequence"/>
</dbReference>
<reference evidence="6 7" key="1">
    <citation type="submission" date="2017-05" db="EMBL/GenBank/DDBJ databases">
        <title>Butyricicoccus porcorum sp. nov. a butyrate-producing bacterium from the swine intestinal tract.</title>
        <authorList>
            <person name="Trachsel J."/>
            <person name="Humphrey S."/>
            <person name="Allen H.K."/>
        </authorList>
    </citation>
    <scope>NUCLEOTIDE SEQUENCE [LARGE SCALE GENOMIC DNA]</scope>
    <source>
        <strain evidence="6">BB10</strain>
    </source>
</reference>
<keyword evidence="2 4" id="KW-0238">DNA-binding</keyword>
<dbReference type="GO" id="GO:0003700">
    <property type="term" value="F:DNA-binding transcription factor activity"/>
    <property type="evidence" value="ECO:0007669"/>
    <property type="project" value="TreeGrafter"/>
</dbReference>
<evidence type="ECO:0000256" key="2">
    <source>
        <dbReference type="ARBA" id="ARBA00023125"/>
    </source>
</evidence>
<feature type="domain" description="HTH tetR-type" evidence="5">
    <location>
        <begin position="28"/>
        <end position="90"/>
    </location>
</feature>
<gene>
    <name evidence="6" type="ORF">CBW42_01970</name>
</gene>
<keyword evidence="3" id="KW-0804">Transcription</keyword>
<dbReference type="InterPro" id="IPR001647">
    <property type="entry name" value="HTH_TetR"/>
</dbReference>
<comment type="caution">
    <text evidence="6">The sequence shown here is derived from an EMBL/GenBank/DDBJ whole genome shotgun (WGS) entry which is preliminary data.</text>
</comment>
<dbReference type="PANTHER" id="PTHR30055">
    <property type="entry name" value="HTH-TYPE TRANSCRIPTIONAL REGULATOR RUTR"/>
    <property type="match status" value="1"/>
</dbReference>
<keyword evidence="1" id="KW-0805">Transcription regulation</keyword>
<dbReference type="Pfam" id="PF00440">
    <property type="entry name" value="TetR_N"/>
    <property type="match status" value="1"/>
</dbReference>
<organism evidence="6 7">
    <name type="scientific">Butyricicoccus porcorum</name>
    <dbReference type="NCBI Taxonomy" id="1945634"/>
    <lineage>
        <taxon>Bacteria</taxon>
        <taxon>Bacillati</taxon>
        <taxon>Bacillota</taxon>
        <taxon>Clostridia</taxon>
        <taxon>Eubacteriales</taxon>
        <taxon>Butyricicoccaceae</taxon>
        <taxon>Butyricicoccus</taxon>
    </lineage>
</organism>
<evidence type="ECO:0000256" key="1">
    <source>
        <dbReference type="ARBA" id="ARBA00023015"/>
    </source>
</evidence>
<dbReference type="EMBL" id="NHOC01000002">
    <property type="protein sequence ID" value="OUM21362.1"/>
    <property type="molecule type" value="Genomic_DNA"/>
</dbReference>
<name>A0A252F6L4_9FIRM</name>
<dbReference type="PANTHER" id="PTHR30055:SF234">
    <property type="entry name" value="HTH-TYPE TRANSCRIPTIONAL REGULATOR BETI"/>
    <property type="match status" value="1"/>
</dbReference>
<evidence type="ECO:0000256" key="3">
    <source>
        <dbReference type="ARBA" id="ARBA00023163"/>
    </source>
</evidence>
<evidence type="ECO:0000259" key="5">
    <source>
        <dbReference type="PROSITE" id="PS50977"/>
    </source>
</evidence>
<accession>A0A252F6L4</accession>
<keyword evidence="7" id="KW-1185">Reference proteome</keyword>
<protein>
    <recommendedName>
        <fullName evidence="5">HTH tetR-type domain-containing protein</fullName>
    </recommendedName>
</protein>
<dbReference type="AlphaFoldDB" id="A0A252F6L4"/>
<evidence type="ECO:0000313" key="7">
    <source>
        <dbReference type="Proteomes" id="UP000194903"/>
    </source>
</evidence>
<evidence type="ECO:0000313" key="6">
    <source>
        <dbReference type="EMBL" id="OUM21362.1"/>
    </source>
</evidence>
<dbReference type="Gene3D" id="1.10.357.10">
    <property type="entry name" value="Tetracycline Repressor, domain 2"/>
    <property type="match status" value="1"/>
</dbReference>
<dbReference type="SUPFAM" id="SSF46689">
    <property type="entry name" value="Homeodomain-like"/>
    <property type="match status" value="1"/>
</dbReference>
<evidence type="ECO:0000256" key="4">
    <source>
        <dbReference type="PROSITE-ProRule" id="PRU00335"/>
    </source>
</evidence>
<dbReference type="InterPro" id="IPR050109">
    <property type="entry name" value="HTH-type_TetR-like_transc_reg"/>
</dbReference>
<dbReference type="PROSITE" id="PS50977">
    <property type="entry name" value="HTH_TETR_2"/>
    <property type="match status" value="1"/>
</dbReference>
<dbReference type="GO" id="GO:0000976">
    <property type="term" value="F:transcription cis-regulatory region binding"/>
    <property type="evidence" value="ECO:0007669"/>
    <property type="project" value="TreeGrafter"/>
</dbReference>
<proteinExistence type="predicted"/>
<feature type="DNA-binding region" description="H-T-H motif" evidence="4">
    <location>
        <begin position="53"/>
        <end position="72"/>
    </location>
</feature>